<dbReference type="GO" id="GO:0001682">
    <property type="term" value="P:tRNA 5'-leader removal"/>
    <property type="evidence" value="ECO:0007669"/>
    <property type="project" value="InterPro"/>
</dbReference>
<dbReference type="AlphaFoldDB" id="A0A0F7ZMS8"/>
<proteinExistence type="predicted"/>
<dbReference type="InterPro" id="IPR036882">
    <property type="entry name" value="Alba-like_dom_sf"/>
</dbReference>
<dbReference type="GO" id="GO:0003723">
    <property type="term" value="F:RNA binding"/>
    <property type="evidence" value="ECO:0007669"/>
    <property type="project" value="TreeGrafter"/>
</dbReference>
<dbReference type="GO" id="GO:0034965">
    <property type="term" value="P:intronic box C/D snoRNA processing"/>
    <property type="evidence" value="ECO:0007669"/>
    <property type="project" value="TreeGrafter"/>
</dbReference>
<dbReference type="InterPro" id="IPR020241">
    <property type="entry name" value="RNase_P/MRP_Pop7_fungi"/>
</dbReference>
<dbReference type="GO" id="GO:0005655">
    <property type="term" value="C:nucleolar ribonuclease P complex"/>
    <property type="evidence" value="ECO:0007669"/>
    <property type="project" value="InterPro"/>
</dbReference>
<sequence length="176" mass="18921">MKDIQEKGASSGRTSDRGAKPLAKLPPIPDGAKIQKRPLIRRQHPASSKTPIIYMSSKTPFMSAVKRVQKPLDRALREATAAGPRNATLHSRVEGLRRAGHGAGAETAVTVTGTGKAIEKTLSLASWFEQKGDCVVRIRTGTVGAVDDVIAKDDDDAEDESRVRRLSSLEVVVSLK</sequence>
<evidence type="ECO:0000256" key="4">
    <source>
        <dbReference type="SAM" id="MobiDB-lite"/>
    </source>
</evidence>
<dbReference type="Gene3D" id="3.30.110.20">
    <property type="entry name" value="Alba-like domain"/>
    <property type="match status" value="1"/>
</dbReference>
<dbReference type="PANTHER" id="PTHR28256:SF1">
    <property type="entry name" value="RIBONUCLEASES P_MRP PROTEIN SUBUNIT POP7"/>
    <property type="match status" value="1"/>
</dbReference>
<evidence type="ECO:0000256" key="2">
    <source>
        <dbReference type="ARBA" id="ARBA00022694"/>
    </source>
</evidence>
<dbReference type="PANTHER" id="PTHR28256">
    <property type="entry name" value="RIBONUCLEASES P/MRP PROTEIN SUBUNIT POP7"/>
    <property type="match status" value="1"/>
</dbReference>
<dbReference type="GO" id="GO:0000171">
    <property type="term" value="F:ribonuclease MRP activity"/>
    <property type="evidence" value="ECO:0007669"/>
    <property type="project" value="TreeGrafter"/>
</dbReference>
<feature type="compositionally biased region" description="Basic residues" evidence="4">
    <location>
        <begin position="34"/>
        <end position="44"/>
    </location>
</feature>
<dbReference type="GO" id="GO:0004526">
    <property type="term" value="F:ribonuclease P activity"/>
    <property type="evidence" value="ECO:0007669"/>
    <property type="project" value="TreeGrafter"/>
</dbReference>
<accession>A0A0F7ZMS8</accession>
<dbReference type="InterPro" id="IPR014612">
    <property type="entry name" value="Pop7/Rpp20"/>
</dbReference>
<reference evidence="5 6" key="1">
    <citation type="journal article" date="2014" name="Genome Biol. Evol.">
        <title>Comparative genomics and transcriptomics analyses reveal divergent lifestyle features of nematode endoparasitic fungus Hirsutella minnesotensis.</title>
        <authorList>
            <person name="Lai Y."/>
            <person name="Liu K."/>
            <person name="Zhang X."/>
            <person name="Zhang X."/>
            <person name="Li K."/>
            <person name="Wang N."/>
            <person name="Shu C."/>
            <person name="Wu Y."/>
            <person name="Wang C."/>
            <person name="Bushley K.E."/>
            <person name="Xiang M."/>
            <person name="Liu X."/>
        </authorList>
    </citation>
    <scope>NUCLEOTIDE SEQUENCE [LARGE SCALE GENOMIC DNA]</scope>
    <source>
        <strain evidence="5 6">3608</strain>
    </source>
</reference>
<keyword evidence="6" id="KW-1185">Reference proteome</keyword>
<dbReference type="Proteomes" id="UP000054481">
    <property type="component" value="Unassembled WGS sequence"/>
</dbReference>
<comment type="subcellular location">
    <subcellularLocation>
        <location evidence="1">Nucleus</location>
    </subcellularLocation>
</comment>
<dbReference type="EMBL" id="KQ030545">
    <property type="protein sequence ID" value="KJZ72525.1"/>
    <property type="molecule type" value="Genomic_DNA"/>
</dbReference>
<dbReference type="GO" id="GO:0006364">
    <property type="term" value="P:rRNA processing"/>
    <property type="evidence" value="ECO:0007669"/>
    <property type="project" value="TreeGrafter"/>
</dbReference>
<dbReference type="OrthoDB" id="5416589at2759"/>
<gene>
    <name evidence="5" type="ORF">HIM_08049</name>
</gene>
<evidence type="ECO:0000256" key="3">
    <source>
        <dbReference type="ARBA" id="ARBA00023242"/>
    </source>
</evidence>
<evidence type="ECO:0000313" key="5">
    <source>
        <dbReference type="EMBL" id="KJZ72525.1"/>
    </source>
</evidence>
<keyword evidence="3" id="KW-0539">Nucleus</keyword>
<evidence type="ECO:0000256" key="1">
    <source>
        <dbReference type="ARBA" id="ARBA00004123"/>
    </source>
</evidence>
<dbReference type="GO" id="GO:0000172">
    <property type="term" value="C:ribonuclease MRP complex"/>
    <property type="evidence" value="ECO:0007669"/>
    <property type="project" value="InterPro"/>
</dbReference>
<feature type="region of interest" description="Disordered" evidence="4">
    <location>
        <begin position="1"/>
        <end position="49"/>
    </location>
</feature>
<protein>
    <submittedName>
        <fullName evidence="5">Uncharacterized protein</fullName>
    </submittedName>
</protein>
<evidence type="ECO:0000313" key="6">
    <source>
        <dbReference type="Proteomes" id="UP000054481"/>
    </source>
</evidence>
<dbReference type="GO" id="GO:0000294">
    <property type="term" value="P:nuclear-transcribed mRNA catabolic process, RNase MRP-dependent"/>
    <property type="evidence" value="ECO:0007669"/>
    <property type="project" value="TreeGrafter"/>
</dbReference>
<name>A0A0F7ZMS8_9HYPO</name>
<keyword evidence="2" id="KW-0819">tRNA processing</keyword>
<dbReference type="Pfam" id="PF12328">
    <property type="entry name" value="Rpp20"/>
    <property type="match status" value="1"/>
</dbReference>
<organism evidence="5 6">
    <name type="scientific">Hirsutella minnesotensis 3608</name>
    <dbReference type="NCBI Taxonomy" id="1043627"/>
    <lineage>
        <taxon>Eukaryota</taxon>
        <taxon>Fungi</taxon>
        <taxon>Dikarya</taxon>
        <taxon>Ascomycota</taxon>
        <taxon>Pezizomycotina</taxon>
        <taxon>Sordariomycetes</taxon>
        <taxon>Hypocreomycetidae</taxon>
        <taxon>Hypocreales</taxon>
        <taxon>Ophiocordycipitaceae</taxon>
        <taxon>Hirsutella</taxon>
    </lineage>
</organism>